<dbReference type="GO" id="GO:0003713">
    <property type="term" value="F:transcription coactivator activity"/>
    <property type="evidence" value="ECO:0007669"/>
    <property type="project" value="TreeGrafter"/>
</dbReference>
<dbReference type="Proteomes" id="UP000261520">
    <property type="component" value="Unplaced"/>
</dbReference>
<dbReference type="InterPro" id="IPR050494">
    <property type="entry name" value="Ser_Thr_dual-spec_kinase"/>
</dbReference>
<accession>A0A3B4ASS6</accession>
<dbReference type="GO" id="GO:0046332">
    <property type="term" value="F:SMAD binding"/>
    <property type="evidence" value="ECO:0007669"/>
    <property type="project" value="TreeGrafter"/>
</dbReference>
<evidence type="ECO:0000256" key="3">
    <source>
        <dbReference type="ARBA" id="ARBA00022741"/>
    </source>
</evidence>
<keyword evidence="2" id="KW-0808">Transferase</keyword>
<feature type="domain" description="Protein kinase" evidence="6">
    <location>
        <begin position="1"/>
        <end position="216"/>
    </location>
</feature>
<dbReference type="Gene3D" id="1.10.510.10">
    <property type="entry name" value="Transferase(Phosphotransferase) domain 1"/>
    <property type="match status" value="1"/>
</dbReference>
<dbReference type="PROSITE" id="PS00108">
    <property type="entry name" value="PROTEIN_KINASE_ST"/>
    <property type="match status" value="1"/>
</dbReference>
<reference evidence="7" key="1">
    <citation type="submission" date="2025-08" db="UniProtKB">
        <authorList>
            <consortium name="Ensembl"/>
        </authorList>
    </citation>
    <scope>IDENTIFICATION</scope>
</reference>
<keyword evidence="5" id="KW-0067">ATP-binding</keyword>
<keyword evidence="1" id="KW-0723">Serine/threonine-protein kinase</keyword>
<sequence length="228" mass="26242">MFLKVPLNLSEIRPFQDQVFEGLKELEVVHTDLKLDNVVLVNQKYYPFKVKLIDFSVAYLKSELKQGMRVQPNAFQAPEVSLGLPLSEAMDMWSLGCILVDLYLVFHPFFGTPYENQMIISDTLGFAPKEILSQEDSQWRLKTPDKNQKETGLESLKSLGPLQGYDLDQAIQSFPPINRNPEFRDRLNFVSLCECLLHLDHRKRITPSAALCHPFITMEFPLKKLLVN</sequence>
<dbReference type="GO" id="GO:0003714">
    <property type="term" value="F:transcription corepressor activity"/>
    <property type="evidence" value="ECO:0007669"/>
    <property type="project" value="TreeGrafter"/>
</dbReference>
<keyword evidence="4" id="KW-0418">Kinase</keyword>
<dbReference type="Pfam" id="PF00069">
    <property type="entry name" value="Pkinase"/>
    <property type="match status" value="1"/>
</dbReference>
<protein>
    <recommendedName>
        <fullName evidence="6">Protein kinase domain-containing protein</fullName>
    </recommendedName>
</protein>
<dbReference type="STRING" id="409849.ENSPMGP00000019775"/>
<dbReference type="SMART" id="SM00220">
    <property type="entry name" value="S_TKc"/>
    <property type="match status" value="1"/>
</dbReference>
<reference evidence="7" key="2">
    <citation type="submission" date="2025-09" db="UniProtKB">
        <authorList>
            <consortium name="Ensembl"/>
        </authorList>
    </citation>
    <scope>IDENTIFICATION</scope>
</reference>
<dbReference type="GO" id="GO:0005737">
    <property type="term" value="C:cytoplasm"/>
    <property type="evidence" value="ECO:0007669"/>
    <property type="project" value="TreeGrafter"/>
</dbReference>
<dbReference type="PANTHER" id="PTHR24058:SF53">
    <property type="entry name" value="HOMEODOMAIN-INTERACTING PROTEIN KINASE 2"/>
    <property type="match status" value="1"/>
</dbReference>
<dbReference type="InterPro" id="IPR008271">
    <property type="entry name" value="Ser/Thr_kinase_AS"/>
</dbReference>
<evidence type="ECO:0000256" key="2">
    <source>
        <dbReference type="ARBA" id="ARBA00022679"/>
    </source>
</evidence>
<dbReference type="GO" id="GO:0016605">
    <property type="term" value="C:PML body"/>
    <property type="evidence" value="ECO:0007669"/>
    <property type="project" value="TreeGrafter"/>
</dbReference>
<keyword evidence="3" id="KW-0547">Nucleotide-binding</keyword>
<dbReference type="AlphaFoldDB" id="A0A3B4ASS6"/>
<dbReference type="GO" id="GO:0042771">
    <property type="term" value="P:intrinsic apoptotic signaling pathway in response to DNA damage by p53 class mediator"/>
    <property type="evidence" value="ECO:0007669"/>
    <property type="project" value="TreeGrafter"/>
</dbReference>
<evidence type="ECO:0000313" key="7">
    <source>
        <dbReference type="Ensembl" id="ENSPMGP00000019775.1"/>
    </source>
</evidence>
<dbReference type="GO" id="GO:0004713">
    <property type="term" value="F:protein tyrosine kinase activity"/>
    <property type="evidence" value="ECO:0007669"/>
    <property type="project" value="TreeGrafter"/>
</dbReference>
<keyword evidence="8" id="KW-1185">Reference proteome</keyword>
<evidence type="ECO:0000256" key="4">
    <source>
        <dbReference type="ARBA" id="ARBA00022777"/>
    </source>
</evidence>
<evidence type="ECO:0000259" key="6">
    <source>
        <dbReference type="PROSITE" id="PS50011"/>
    </source>
</evidence>
<dbReference type="Ensembl" id="ENSPMGT00000021074.1">
    <property type="protein sequence ID" value="ENSPMGP00000019775.1"/>
    <property type="gene ID" value="ENSPMGG00000016025.1"/>
</dbReference>
<name>A0A3B4ASS6_9GOBI</name>
<evidence type="ECO:0000256" key="1">
    <source>
        <dbReference type="ARBA" id="ARBA00022527"/>
    </source>
</evidence>
<dbReference type="InterPro" id="IPR011009">
    <property type="entry name" value="Kinase-like_dom_sf"/>
</dbReference>
<evidence type="ECO:0000256" key="5">
    <source>
        <dbReference type="ARBA" id="ARBA00022840"/>
    </source>
</evidence>
<proteinExistence type="predicted"/>
<dbReference type="GO" id="GO:0005524">
    <property type="term" value="F:ATP binding"/>
    <property type="evidence" value="ECO:0007669"/>
    <property type="project" value="UniProtKB-KW"/>
</dbReference>
<dbReference type="PROSITE" id="PS50011">
    <property type="entry name" value="PROTEIN_KINASE_DOM"/>
    <property type="match status" value="1"/>
</dbReference>
<dbReference type="InterPro" id="IPR000719">
    <property type="entry name" value="Prot_kinase_dom"/>
</dbReference>
<dbReference type="PANTHER" id="PTHR24058">
    <property type="entry name" value="DUAL SPECIFICITY PROTEIN KINASE"/>
    <property type="match status" value="1"/>
</dbReference>
<dbReference type="GO" id="GO:0007224">
    <property type="term" value="P:smoothened signaling pathway"/>
    <property type="evidence" value="ECO:0007669"/>
    <property type="project" value="TreeGrafter"/>
</dbReference>
<evidence type="ECO:0000313" key="8">
    <source>
        <dbReference type="Proteomes" id="UP000261520"/>
    </source>
</evidence>
<dbReference type="GO" id="GO:0045944">
    <property type="term" value="P:positive regulation of transcription by RNA polymerase II"/>
    <property type="evidence" value="ECO:0007669"/>
    <property type="project" value="TreeGrafter"/>
</dbReference>
<dbReference type="SUPFAM" id="SSF56112">
    <property type="entry name" value="Protein kinase-like (PK-like)"/>
    <property type="match status" value="1"/>
</dbReference>
<organism evidence="7 8">
    <name type="scientific">Periophthalmus magnuspinnatus</name>
    <dbReference type="NCBI Taxonomy" id="409849"/>
    <lineage>
        <taxon>Eukaryota</taxon>
        <taxon>Metazoa</taxon>
        <taxon>Chordata</taxon>
        <taxon>Craniata</taxon>
        <taxon>Vertebrata</taxon>
        <taxon>Euteleostomi</taxon>
        <taxon>Actinopterygii</taxon>
        <taxon>Neopterygii</taxon>
        <taxon>Teleostei</taxon>
        <taxon>Neoteleostei</taxon>
        <taxon>Acanthomorphata</taxon>
        <taxon>Gobiaria</taxon>
        <taxon>Gobiiformes</taxon>
        <taxon>Gobioidei</taxon>
        <taxon>Gobiidae</taxon>
        <taxon>Oxudercinae</taxon>
        <taxon>Periophthalmus</taxon>
    </lineage>
</organism>
<dbReference type="GO" id="GO:0004674">
    <property type="term" value="F:protein serine/threonine kinase activity"/>
    <property type="evidence" value="ECO:0007669"/>
    <property type="project" value="UniProtKB-KW"/>
</dbReference>